<protein>
    <submittedName>
        <fullName evidence="1">Uncharacterized protein</fullName>
    </submittedName>
</protein>
<reference evidence="1 2" key="1">
    <citation type="submission" date="2024-02" db="EMBL/GenBank/DDBJ databases">
        <title>Complete sequences of two Paenibacillus sp. strains and one Lysinibacillus strain isolated from the environment on STAA medium highlight biotechnological potential.</title>
        <authorList>
            <person name="Attere S.A."/>
            <person name="Piche L.C."/>
            <person name="Intertaglia L."/>
            <person name="Lami R."/>
            <person name="Charette S.J."/>
            <person name="Vincent A.T."/>
        </authorList>
    </citation>
    <scope>NUCLEOTIDE SEQUENCE [LARGE SCALE GENOMIC DNA]</scope>
    <source>
        <strain evidence="1 2">Y5S-7</strain>
        <plasmid evidence="1 2">pY5S7-1</plasmid>
    </source>
</reference>
<gene>
    <name evidence="1" type="ORF">V6668_31265</name>
</gene>
<dbReference type="GeneID" id="93480052"/>
<evidence type="ECO:0000313" key="1">
    <source>
        <dbReference type="EMBL" id="WWP23872.1"/>
    </source>
</evidence>
<sequence length="95" mass="11127">MQVSQKFAPKCMYTAKPADHLFSILINTDEYKENIENSKDIVVSIYCQVTFVILPFSLMDDLTVIPYLRQIQRKNLLEKNQIANQWNFGKLRSVK</sequence>
<evidence type="ECO:0000313" key="2">
    <source>
        <dbReference type="Proteomes" id="UP001364764"/>
    </source>
</evidence>
<dbReference type="AlphaFoldDB" id="A0ABD8B218"/>
<proteinExistence type="predicted"/>
<dbReference type="EMBL" id="CP145893">
    <property type="protein sequence ID" value="WWP23872.1"/>
    <property type="molecule type" value="Genomic_DNA"/>
</dbReference>
<keyword evidence="1" id="KW-0614">Plasmid</keyword>
<name>A0ABD8B218_PAEAM</name>
<dbReference type="RefSeq" id="WP_338709053.1">
    <property type="nucleotide sequence ID" value="NZ_CP145893.1"/>
</dbReference>
<accession>A0ABD8B218</accession>
<geneLocation type="plasmid" evidence="1 2">
    <name>pY5S7-1</name>
</geneLocation>
<dbReference type="Proteomes" id="UP001364764">
    <property type="component" value="Plasmid pY5S7-1"/>
</dbReference>
<organism evidence="1 2">
    <name type="scientific">Paenibacillus amylolyticus</name>
    <dbReference type="NCBI Taxonomy" id="1451"/>
    <lineage>
        <taxon>Bacteria</taxon>
        <taxon>Bacillati</taxon>
        <taxon>Bacillota</taxon>
        <taxon>Bacilli</taxon>
        <taxon>Bacillales</taxon>
        <taxon>Paenibacillaceae</taxon>
        <taxon>Paenibacillus</taxon>
    </lineage>
</organism>